<proteinExistence type="predicted"/>
<keyword evidence="2" id="KW-1185">Reference proteome</keyword>
<evidence type="ECO:0000313" key="2">
    <source>
        <dbReference type="Proteomes" id="UP000054843"/>
    </source>
</evidence>
<dbReference type="EMBL" id="JYDO01000004">
    <property type="protein sequence ID" value="KRZ80131.1"/>
    <property type="molecule type" value="Genomic_DNA"/>
</dbReference>
<evidence type="ECO:0000313" key="1">
    <source>
        <dbReference type="EMBL" id="KRZ80131.1"/>
    </source>
</evidence>
<organism evidence="1 2">
    <name type="scientific">Trichinella papuae</name>
    <dbReference type="NCBI Taxonomy" id="268474"/>
    <lineage>
        <taxon>Eukaryota</taxon>
        <taxon>Metazoa</taxon>
        <taxon>Ecdysozoa</taxon>
        <taxon>Nematoda</taxon>
        <taxon>Enoplea</taxon>
        <taxon>Dorylaimia</taxon>
        <taxon>Trichinellida</taxon>
        <taxon>Trichinellidae</taxon>
        <taxon>Trichinella</taxon>
    </lineage>
</organism>
<sequence>MPAGRGSSNVVADALSWNVSSLFLAPLNHSVAADVARAQSLDPDLHKIAQTTFLSLQPQEIPNSPIPLWVDKSRLTSHVYFRHRYAWPHSGPSTVCQTLAFVKPSA</sequence>
<protein>
    <submittedName>
        <fullName evidence="1">Uncharacterized protein</fullName>
    </submittedName>
</protein>
<gene>
    <name evidence="1" type="ORF">T10_249</name>
</gene>
<name>A0A0V1N8E2_9BILA</name>
<accession>A0A0V1N8E2</accession>
<dbReference type="AlphaFoldDB" id="A0A0V1N8E2"/>
<reference evidence="1 2" key="1">
    <citation type="submission" date="2015-01" db="EMBL/GenBank/DDBJ databases">
        <title>Evolution of Trichinella species and genotypes.</title>
        <authorList>
            <person name="Korhonen P.K."/>
            <person name="Edoardo P."/>
            <person name="Giuseppe L.R."/>
            <person name="Gasser R.B."/>
        </authorList>
    </citation>
    <scope>NUCLEOTIDE SEQUENCE [LARGE SCALE GENOMIC DNA]</scope>
    <source>
        <strain evidence="1">ISS1980</strain>
    </source>
</reference>
<dbReference type="Proteomes" id="UP000054843">
    <property type="component" value="Unassembled WGS sequence"/>
</dbReference>
<comment type="caution">
    <text evidence="1">The sequence shown here is derived from an EMBL/GenBank/DDBJ whole genome shotgun (WGS) entry which is preliminary data.</text>
</comment>